<feature type="signal peptide" evidence="2">
    <location>
        <begin position="1"/>
        <end position="21"/>
    </location>
</feature>
<dbReference type="PROSITE" id="PS51257">
    <property type="entry name" value="PROKAR_LIPOPROTEIN"/>
    <property type="match status" value="1"/>
</dbReference>
<protein>
    <recommendedName>
        <fullName evidence="3">LTD domain-containing protein</fullName>
    </recommendedName>
</protein>
<dbReference type="Pfam" id="PF00932">
    <property type="entry name" value="LTD"/>
    <property type="match status" value="1"/>
</dbReference>
<dbReference type="PROSITE" id="PS51841">
    <property type="entry name" value="LTD"/>
    <property type="match status" value="1"/>
</dbReference>
<dbReference type="Proteomes" id="UP000216339">
    <property type="component" value="Unassembled WGS sequence"/>
</dbReference>
<evidence type="ECO:0000256" key="1">
    <source>
        <dbReference type="SAM" id="MobiDB-lite"/>
    </source>
</evidence>
<feature type="domain" description="LTD" evidence="3">
    <location>
        <begin position="277"/>
        <end position="388"/>
    </location>
</feature>
<dbReference type="AlphaFoldDB" id="A0A271IYJ9"/>
<dbReference type="RefSeq" id="WP_095509941.1">
    <property type="nucleotide sequence ID" value="NZ_MQWD01000001.1"/>
</dbReference>
<proteinExistence type="predicted"/>
<organism evidence="4 5">
    <name type="scientific">Rubrivirga marina</name>
    <dbReference type="NCBI Taxonomy" id="1196024"/>
    <lineage>
        <taxon>Bacteria</taxon>
        <taxon>Pseudomonadati</taxon>
        <taxon>Rhodothermota</taxon>
        <taxon>Rhodothermia</taxon>
        <taxon>Rhodothermales</taxon>
        <taxon>Rubricoccaceae</taxon>
        <taxon>Rubrivirga</taxon>
    </lineage>
</organism>
<comment type="caution">
    <text evidence="4">The sequence shown here is derived from an EMBL/GenBank/DDBJ whole genome shotgun (WGS) entry which is preliminary data.</text>
</comment>
<feature type="chain" id="PRO_5012470494" description="LTD domain-containing protein" evidence="2">
    <location>
        <begin position="22"/>
        <end position="584"/>
    </location>
</feature>
<dbReference type="OrthoDB" id="5380360at2"/>
<dbReference type="InterPro" id="IPR001322">
    <property type="entry name" value="Lamin_tail_dom"/>
</dbReference>
<keyword evidence="2" id="KW-0732">Signal</keyword>
<accession>A0A271IYJ9</accession>
<dbReference type="InterPro" id="IPR036415">
    <property type="entry name" value="Lamin_tail_dom_sf"/>
</dbReference>
<evidence type="ECO:0000256" key="2">
    <source>
        <dbReference type="SAM" id="SignalP"/>
    </source>
</evidence>
<gene>
    <name evidence="4" type="ORF">BSZ37_07450</name>
</gene>
<dbReference type="Gene3D" id="2.60.40.1260">
    <property type="entry name" value="Lamin Tail domain"/>
    <property type="match status" value="1"/>
</dbReference>
<dbReference type="EMBL" id="MQWD01000001">
    <property type="protein sequence ID" value="PAP76293.1"/>
    <property type="molecule type" value="Genomic_DNA"/>
</dbReference>
<evidence type="ECO:0000259" key="3">
    <source>
        <dbReference type="PROSITE" id="PS51841"/>
    </source>
</evidence>
<feature type="region of interest" description="Disordered" evidence="1">
    <location>
        <begin position="545"/>
        <end position="584"/>
    </location>
</feature>
<keyword evidence="5" id="KW-1185">Reference proteome</keyword>
<evidence type="ECO:0000313" key="5">
    <source>
        <dbReference type="Proteomes" id="UP000216339"/>
    </source>
</evidence>
<dbReference type="SUPFAM" id="SSF74853">
    <property type="entry name" value="Lamin A/C globular tail domain"/>
    <property type="match status" value="1"/>
</dbReference>
<name>A0A271IYJ9_9BACT</name>
<evidence type="ECO:0000313" key="4">
    <source>
        <dbReference type="EMBL" id="PAP76293.1"/>
    </source>
</evidence>
<sequence>MRRSRLLLLLTAAALAACSDAVDPTLGTDRVFSLYGYLDPTADRQAIRVAPIYGTIDADTVRAAPARVASVERETGREVAWRDSAVTFQDGSVGHVFVADYTPTPGATVDVRVEETAEAGRVVTTTVTVPPVRQARMADGTRLPRGTYRVEVQDVPHVQAGVLRVHVLGLPGTEVDKVGAFDIGFESLPATEAAPGTWAIEVPFLVLARDELQRRGLAGVVELVEVEFVAFVTNEAWGAPLADADPDALVEPGTFSNVDGGFGFVGAGYRTALRWTPSFTVQAWAGFKVDIDPASRVRINEVSLTDGWVEFYNTTPDPVQIGGYTLTVSDGIDDDGSGPSYRIPDRTTVQPGEFYLAQAGLVIAPGDRVQLLNTEGSAVQELYVDPLSIGIEPATAFGAYPDGFTLPSRPLVPEPEDDGGAGPTRTPQVDVFAGPNVPTPGGPNAPLHQHAFVNEVLTSGADGWVEVLSQARTRFHYRITSSLDRILEAPEVFVDSAQVFGSSDEGGLLELSQTGGEVFLLVRYFDPTTEAQVFRVMDVRAYGPQTPGRSTGALPDGPGGVWTDGLPPTREAPNAAPRLLAGSG</sequence>
<reference evidence="4 5" key="1">
    <citation type="submission" date="2016-11" db="EMBL/GenBank/DDBJ databases">
        <title>Study of marine rhodopsin-containing bacteria.</title>
        <authorList>
            <person name="Yoshizawa S."/>
            <person name="Kumagai Y."/>
            <person name="Kogure K."/>
        </authorList>
    </citation>
    <scope>NUCLEOTIDE SEQUENCE [LARGE SCALE GENOMIC DNA]</scope>
    <source>
        <strain evidence="4 5">SAORIC-28</strain>
    </source>
</reference>